<dbReference type="SUPFAM" id="SSF56281">
    <property type="entry name" value="Metallo-hydrolase/oxidoreductase"/>
    <property type="match status" value="1"/>
</dbReference>
<feature type="domain" description="Metallo-beta-lactamase" evidence="5">
    <location>
        <begin position="92"/>
        <end position="300"/>
    </location>
</feature>
<dbReference type="CDD" id="cd07720">
    <property type="entry name" value="OPHC2-like_MBL-fold"/>
    <property type="match status" value="1"/>
</dbReference>
<evidence type="ECO:0000256" key="2">
    <source>
        <dbReference type="ARBA" id="ARBA00022723"/>
    </source>
</evidence>
<dbReference type="AlphaFoldDB" id="A0A1M4ZBF9"/>
<dbReference type="GO" id="GO:0046872">
    <property type="term" value="F:metal ion binding"/>
    <property type="evidence" value="ECO:0007669"/>
    <property type="project" value="UniProtKB-KW"/>
</dbReference>
<keyword evidence="4" id="KW-0862">Zinc</keyword>
<evidence type="ECO:0000256" key="4">
    <source>
        <dbReference type="ARBA" id="ARBA00022833"/>
    </source>
</evidence>
<evidence type="ECO:0000259" key="5">
    <source>
        <dbReference type="SMART" id="SM00849"/>
    </source>
</evidence>
<dbReference type="InterPro" id="IPR036866">
    <property type="entry name" value="RibonucZ/Hydroxyglut_hydro"/>
</dbReference>
<proteinExistence type="inferred from homology"/>
<dbReference type="InterPro" id="IPR001279">
    <property type="entry name" value="Metallo-B-lactamas"/>
</dbReference>
<organism evidence="6 7">
    <name type="scientific">Pedobacter caeni</name>
    <dbReference type="NCBI Taxonomy" id="288992"/>
    <lineage>
        <taxon>Bacteria</taxon>
        <taxon>Pseudomonadati</taxon>
        <taxon>Bacteroidota</taxon>
        <taxon>Sphingobacteriia</taxon>
        <taxon>Sphingobacteriales</taxon>
        <taxon>Sphingobacteriaceae</taxon>
        <taxon>Pedobacter</taxon>
    </lineage>
</organism>
<dbReference type="RefSeq" id="WP_073230035.1">
    <property type="nucleotide sequence ID" value="NZ_FQUQ01000002.1"/>
</dbReference>
<dbReference type="Gene3D" id="3.60.15.10">
    <property type="entry name" value="Ribonuclease Z/Hydroxyacylglutathione hydrolase-like"/>
    <property type="match status" value="1"/>
</dbReference>
<dbReference type="SMART" id="SM00849">
    <property type="entry name" value="Lactamase_B"/>
    <property type="match status" value="1"/>
</dbReference>
<dbReference type="EMBL" id="FQUQ01000002">
    <property type="protein sequence ID" value="SHF15147.1"/>
    <property type="molecule type" value="Genomic_DNA"/>
</dbReference>
<sequence length="327" mass="36443">MERRIFLRNTALLGIASLIPYKRLFADQPLASGHLKKSFHRFALGELELTIVTDGHIPLSPVQPFFAPMIDSAKVAEELKSNFRSVKEVDLSINVLVIRKKDKLILIDTGTGISEGNVSGWLPQSLAEAGIDPSQVTDIVISHAHPDHIGGLINKDGGLIFKNAQVYLSKIENKFWASSHPDFSKSKLSTQMVESVVSVAHKIIPMIKDRLHLFDDKETLFDCIRLQLTPGHTPGHTVCTVFSGLEELVNVADLVHSDVLVIPHPEWGFFGDTDFDLAISTRRKVLEELAIKKQRIFAYHLPWPGLGHVRKKGDAYELVPEVFVLPD</sequence>
<reference evidence="7" key="1">
    <citation type="submission" date="2016-11" db="EMBL/GenBank/DDBJ databases">
        <authorList>
            <person name="Varghese N."/>
            <person name="Submissions S."/>
        </authorList>
    </citation>
    <scope>NUCLEOTIDE SEQUENCE [LARGE SCALE GENOMIC DNA]</scope>
    <source>
        <strain evidence="7">DSM 16990</strain>
    </source>
</reference>
<dbReference type="PANTHER" id="PTHR42978">
    <property type="entry name" value="QUORUM-QUENCHING LACTONASE YTNP-RELATED-RELATED"/>
    <property type="match status" value="1"/>
</dbReference>
<evidence type="ECO:0000313" key="7">
    <source>
        <dbReference type="Proteomes" id="UP000184287"/>
    </source>
</evidence>
<name>A0A1M4ZBF9_9SPHI</name>
<keyword evidence="2" id="KW-0479">Metal-binding</keyword>
<keyword evidence="3" id="KW-0378">Hydrolase</keyword>
<accession>A0A1M4ZBF9</accession>
<dbReference type="Proteomes" id="UP000184287">
    <property type="component" value="Unassembled WGS sequence"/>
</dbReference>
<dbReference type="GO" id="GO:0016787">
    <property type="term" value="F:hydrolase activity"/>
    <property type="evidence" value="ECO:0007669"/>
    <property type="project" value="UniProtKB-KW"/>
</dbReference>
<comment type="similarity">
    <text evidence="1">Belongs to the metallo-beta-lactamase superfamily.</text>
</comment>
<dbReference type="STRING" id="288992.SAMN04488522_102256"/>
<evidence type="ECO:0000256" key="3">
    <source>
        <dbReference type="ARBA" id="ARBA00022801"/>
    </source>
</evidence>
<gene>
    <name evidence="6" type="ORF">SAMN04488522_102256</name>
</gene>
<dbReference type="Pfam" id="PF00753">
    <property type="entry name" value="Lactamase_B"/>
    <property type="match status" value="1"/>
</dbReference>
<dbReference type="OrthoDB" id="9802897at2"/>
<keyword evidence="7" id="KW-1185">Reference proteome</keyword>
<evidence type="ECO:0000313" key="6">
    <source>
        <dbReference type="EMBL" id="SHF15147.1"/>
    </source>
</evidence>
<evidence type="ECO:0000256" key="1">
    <source>
        <dbReference type="ARBA" id="ARBA00007749"/>
    </source>
</evidence>
<protein>
    <submittedName>
        <fullName evidence="6">Glyoxylase, beta-lactamase superfamily II</fullName>
    </submittedName>
</protein>
<dbReference type="InterPro" id="IPR051013">
    <property type="entry name" value="MBL_superfamily_lactonases"/>
</dbReference>
<dbReference type="PANTHER" id="PTHR42978:SF6">
    <property type="entry name" value="QUORUM-QUENCHING LACTONASE YTNP-RELATED"/>
    <property type="match status" value="1"/>
</dbReference>